<protein>
    <submittedName>
        <fullName evidence="2">Uncharacterized protein</fullName>
    </submittedName>
</protein>
<comment type="caution">
    <text evidence="2">The sequence shown here is derived from an EMBL/GenBank/DDBJ whole genome shotgun (WGS) entry which is preliminary data.</text>
</comment>
<dbReference type="RefSeq" id="WP_348862970.1">
    <property type="nucleotide sequence ID" value="NZ_JBEAAL010000007.1"/>
</dbReference>
<proteinExistence type="predicted"/>
<feature type="compositionally biased region" description="Acidic residues" evidence="1">
    <location>
        <begin position="29"/>
        <end position="44"/>
    </location>
</feature>
<dbReference type="EMBL" id="JBEAAL010000007">
    <property type="protein sequence ID" value="MEQ1405657.1"/>
    <property type="molecule type" value="Genomic_DNA"/>
</dbReference>
<feature type="region of interest" description="Disordered" evidence="1">
    <location>
        <begin position="29"/>
        <end position="58"/>
    </location>
</feature>
<name>A0ABV0M1C0_9HYPH</name>
<accession>A0ABV0M1C0</accession>
<evidence type="ECO:0000256" key="1">
    <source>
        <dbReference type="SAM" id="MobiDB-lite"/>
    </source>
</evidence>
<evidence type="ECO:0000313" key="2">
    <source>
        <dbReference type="EMBL" id="MEQ1405657.1"/>
    </source>
</evidence>
<organism evidence="2 3">
    <name type="scientific">Neorhizobium phenanthreniclasticum</name>
    <dbReference type="NCBI Taxonomy" id="3157917"/>
    <lineage>
        <taxon>Bacteria</taxon>
        <taxon>Pseudomonadati</taxon>
        <taxon>Pseudomonadota</taxon>
        <taxon>Alphaproteobacteria</taxon>
        <taxon>Hyphomicrobiales</taxon>
        <taxon>Rhizobiaceae</taxon>
        <taxon>Rhizobium/Agrobacterium group</taxon>
        <taxon>Neorhizobium</taxon>
    </lineage>
</organism>
<reference evidence="2 3" key="1">
    <citation type="submission" date="2024-05" db="EMBL/GenBank/DDBJ databases">
        <title>Neorhizobium sp. Rsf11, a plant growth promoting and heavy metal resistant PAH-degrader.</title>
        <authorList>
            <person name="Golubev S.N."/>
            <person name="Muratova A.Y."/>
            <person name="Markelova M.I."/>
        </authorList>
    </citation>
    <scope>NUCLEOTIDE SEQUENCE [LARGE SCALE GENOMIC DNA]</scope>
    <source>
        <strain evidence="2 3">Rsf11</strain>
    </source>
</reference>
<dbReference type="Proteomes" id="UP001496627">
    <property type="component" value="Unassembled WGS sequence"/>
</dbReference>
<sequence>MISPAIYQFRRAEIERWIENAIALLDEIDGDPDLEDDELEDIDEREPPFGIIRGGIGA</sequence>
<gene>
    <name evidence="2" type="ORF">ABK249_12000</name>
</gene>
<keyword evidence="3" id="KW-1185">Reference proteome</keyword>
<evidence type="ECO:0000313" key="3">
    <source>
        <dbReference type="Proteomes" id="UP001496627"/>
    </source>
</evidence>